<dbReference type="AlphaFoldDB" id="A0A1Y2HM70"/>
<dbReference type="EC" id="2.7.11.1" evidence="2"/>
<comment type="catalytic activity">
    <reaction evidence="9">
        <text>L-seryl-[protein] + ATP = O-phospho-L-seryl-[protein] + ADP + H(+)</text>
        <dbReference type="Rhea" id="RHEA:17989"/>
        <dbReference type="Rhea" id="RHEA-COMP:9863"/>
        <dbReference type="Rhea" id="RHEA-COMP:11604"/>
        <dbReference type="ChEBI" id="CHEBI:15378"/>
        <dbReference type="ChEBI" id="CHEBI:29999"/>
        <dbReference type="ChEBI" id="CHEBI:30616"/>
        <dbReference type="ChEBI" id="CHEBI:83421"/>
        <dbReference type="ChEBI" id="CHEBI:456216"/>
        <dbReference type="EC" id="2.7.11.1"/>
    </reaction>
</comment>
<evidence type="ECO:0000256" key="6">
    <source>
        <dbReference type="ARBA" id="ARBA00022777"/>
    </source>
</evidence>
<feature type="compositionally biased region" description="Pro residues" evidence="11">
    <location>
        <begin position="1"/>
        <end position="19"/>
    </location>
</feature>
<dbReference type="InterPro" id="IPR000719">
    <property type="entry name" value="Prot_kinase_dom"/>
</dbReference>
<dbReference type="PROSITE" id="PS00107">
    <property type="entry name" value="PROTEIN_KINASE_ATP"/>
    <property type="match status" value="1"/>
</dbReference>
<dbReference type="GO" id="GO:0035556">
    <property type="term" value="P:intracellular signal transduction"/>
    <property type="evidence" value="ECO:0007669"/>
    <property type="project" value="TreeGrafter"/>
</dbReference>
<comment type="caution">
    <text evidence="14">The sequence shown here is derived from an EMBL/GenBank/DDBJ whole genome shotgun (WGS) entry which is preliminary data.</text>
</comment>
<feature type="compositionally biased region" description="Low complexity" evidence="11">
    <location>
        <begin position="842"/>
        <end position="855"/>
    </location>
</feature>
<dbReference type="PANTHER" id="PTHR48012:SF18">
    <property type="entry name" value="HAPPYHOUR, ISOFORM A"/>
    <property type="match status" value="1"/>
</dbReference>
<evidence type="ECO:0000256" key="4">
    <source>
        <dbReference type="ARBA" id="ARBA00022679"/>
    </source>
</evidence>
<feature type="compositionally biased region" description="Low complexity" evidence="11">
    <location>
        <begin position="427"/>
        <end position="464"/>
    </location>
</feature>
<evidence type="ECO:0000259" key="13">
    <source>
        <dbReference type="PROSITE" id="PS50219"/>
    </source>
</evidence>
<dbReference type="STRING" id="765915.A0A1Y2HM70"/>
<feature type="region of interest" description="Disordered" evidence="11">
    <location>
        <begin position="366"/>
        <end position="466"/>
    </location>
</feature>
<evidence type="ECO:0000256" key="7">
    <source>
        <dbReference type="ARBA" id="ARBA00022840"/>
    </source>
</evidence>
<gene>
    <name evidence="14" type="ORF">BCR44DRAFT_1514166</name>
</gene>
<feature type="compositionally biased region" description="Low complexity" evidence="11">
    <location>
        <begin position="31"/>
        <end position="43"/>
    </location>
</feature>
<dbReference type="Proteomes" id="UP000193411">
    <property type="component" value="Unassembled WGS sequence"/>
</dbReference>
<feature type="binding site" evidence="10">
    <location>
        <position position="97"/>
    </location>
    <ligand>
        <name>ATP</name>
        <dbReference type="ChEBI" id="CHEBI:30616"/>
    </ligand>
</feature>
<evidence type="ECO:0000256" key="2">
    <source>
        <dbReference type="ARBA" id="ARBA00012513"/>
    </source>
</evidence>
<dbReference type="Gene3D" id="1.10.510.10">
    <property type="entry name" value="Transferase(Phosphotransferase) domain 1"/>
    <property type="match status" value="1"/>
</dbReference>
<dbReference type="OrthoDB" id="248923at2759"/>
<comment type="similarity">
    <text evidence="1">Belongs to the protein kinase superfamily. STE Ser/Thr protein kinase family. STE20 subfamily.</text>
</comment>
<evidence type="ECO:0000256" key="11">
    <source>
        <dbReference type="SAM" id="MobiDB-lite"/>
    </source>
</evidence>
<keyword evidence="5 10" id="KW-0547">Nucleotide-binding</keyword>
<dbReference type="InterPro" id="IPR017441">
    <property type="entry name" value="Protein_kinase_ATP_BS"/>
</dbReference>
<feature type="domain" description="Protein kinase" evidence="12">
    <location>
        <begin position="68"/>
        <end position="330"/>
    </location>
</feature>
<dbReference type="GO" id="GO:0005737">
    <property type="term" value="C:cytoplasm"/>
    <property type="evidence" value="ECO:0007669"/>
    <property type="project" value="TreeGrafter"/>
</dbReference>
<evidence type="ECO:0000256" key="1">
    <source>
        <dbReference type="ARBA" id="ARBA00008874"/>
    </source>
</evidence>
<comment type="catalytic activity">
    <reaction evidence="8">
        <text>L-threonyl-[protein] + ATP = O-phospho-L-threonyl-[protein] + ADP + H(+)</text>
        <dbReference type="Rhea" id="RHEA:46608"/>
        <dbReference type="Rhea" id="RHEA-COMP:11060"/>
        <dbReference type="Rhea" id="RHEA-COMP:11605"/>
        <dbReference type="ChEBI" id="CHEBI:15378"/>
        <dbReference type="ChEBI" id="CHEBI:30013"/>
        <dbReference type="ChEBI" id="CHEBI:30616"/>
        <dbReference type="ChEBI" id="CHEBI:61977"/>
        <dbReference type="ChEBI" id="CHEBI:456216"/>
        <dbReference type="EC" id="2.7.11.1"/>
    </reaction>
</comment>
<keyword evidence="6 14" id="KW-0418">Kinase</keyword>
<feature type="domain" description="CNH" evidence="13">
    <location>
        <begin position="495"/>
        <end position="795"/>
    </location>
</feature>
<evidence type="ECO:0000313" key="15">
    <source>
        <dbReference type="Proteomes" id="UP000193411"/>
    </source>
</evidence>
<name>A0A1Y2HM70_9FUNG</name>
<dbReference type="SUPFAM" id="SSF56112">
    <property type="entry name" value="Protein kinase-like (PK-like)"/>
    <property type="match status" value="1"/>
</dbReference>
<evidence type="ECO:0000256" key="10">
    <source>
        <dbReference type="PROSITE-ProRule" id="PRU10141"/>
    </source>
</evidence>
<feature type="region of interest" description="Disordered" evidence="11">
    <location>
        <begin position="834"/>
        <end position="855"/>
    </location>
</feature>
<feature type="compositionally biased region" description="Acidic residues" evidence="11">
    <location>
        <begin position="376"/>
        <end position="385"/>
    </location>
</feature>
<dbReference type="EMBL" id="MCFL01000030">
    <property type="protein sequence ID" value="ORZ34192.1"/>
    <property type="molecule type" value="Genomic_DNA"/>
</dbReference>
<evidence type="ECO:0000256" key="9">
    <source>
        <dbReference type="ARBA" id="ARBA00048679"/>
    </source>
</evidence>
<protein>
    <recommendedName>
        <fullName evidence="2">non-specific serine/threonine protein kinase</fullName>
        <ecNumber evidence="2">2.7.11.1</ecNumber>
    </recommendedName>
</protein>
<proteinExistence type="inferred from homology"/>
<dbReference type="PROSITE" id="PS50219">
    <property type="entry name" value="CNH"/>
    <property type="match status" value="1"/>
</dbReference>
<dbReference type="PROSITE" id="PS50011">
    <property type="entry name" value="PROTEIN_KINASE_DOM"/>
    <property type="match status" value="1"/>
</dbReference>
<dbReference type="FunFam" id="1.10.510.10:FF:000499">
    <property type="entry name" value="Serine/threonine-protein kinase KIC1"/>
    <property type="match status" value="1"/>
</dbReference>
<evidence type="ECO:0000256" key="5">
    <source>
        <dbReference type="ARBA" id="ARBA00022741"/>
    </source>
</evidence>
<dbReference type="Pfam" id="PF00069">
    <property type="entry name" value="Pkinase"/>
    <property type="match status" value="1"/>
</dbReference>
<sequence>MKKPAPAAPPRPGHPPHPPVSVAGGVGNHGSPQPLSSSPGSSPADASVMSLQQQFARLANKDDPDQIFEIMEIIGSGSYGEVYKAKTKTSGLLAAVKLVKLEPGEDLEEVLNEVNFLKSCSHQNIVSYLGCYMKRGSVRGMKTIWIAMEHCGGGSVEAAYKNLRSNLNQSEISVIVREALVGLHFLHKYGKLHRDIKCGNILLTEDGQVKLADFGVSTQITKTFSKRHTFIGTPYWMAPEVITSEQQGTSYDHKADIWSMGITAIEMAEQGPPMFDMHPMRVLFTIPKAPPPTLKDASWSPAFREFLALCLNKDPDKRPTADTLLAHEFLAETVAMDPAVRCKIVVDLIERAREAKRIRMGKAAELGGEGGAGMVDPDEEEDGAGEEERARNVDTDEEEDDEEDEDGRASTVKRIHTLRGPGSGQKRAPQQGDAGQAADKKGQQQQQQPPQQHRAAPSPPAVAAGGKLDIRPASAAAPTQPVKMLFKAARICRLGKKINCADFIGPVLLLGVDDGLFALDTADSGPSGGGGSKLHPLSNRRYLQLDCIEEIGTMLSRSGKHEVVCLHEVSASSLSFKLKFETETKLKKIKETKGCDMYTVGRTPNAGVQGGVDVTLCVSVEKTRCLVLRWLNGCFVRLLEVPLQLPIKTLDLVDSSKLFIGHETHFDLIDLVGMTLETLKNPVGEEKTGPVIRATGGSNGQYLMVYQNMGFVLEETGSSPQQSNNSNGSQARVQLALRRKLVWRHPVQFADRVGSEHVALCGTTLLDVWHIAQGKVVHIFETKKDRLRGLSLLMSKDAGMGQPGGKVYLLSDEEKDGEHTYSVLCISTEPVAAGGGGSPTPVQGQASAVSAGAGV</sequence>
<reference evidence="14 15" key="1">
    <citation type="submission" date="2016-07" db="EMBL/GenBank/DDBJ databases">
        <title>Pervasive Adenine N6-methylation of Active Genes in Fungi.</title>
        <authorList>
            <consortium name="DOE Joint Genome Institute"/>
            <person name="Mondo S.J."/>
            <person name="Dannebaum R.O."/>
            <person name="Kuo R.C."/>
            <person name="Labutti K."/>
            <person name="Haridas S."/>
            <person name="Kuo A."/>
            <person name="Salamov A."/>
            <person name="Ahrendt S.R."/>
            <person name="Lipzen A."/>
            <person name="Sullivan W."/>
            <person name="Andreopoulos W.B."/>
            <person name="Clum A."/>
            <person name="Lindquist E."/>
            <person name="Daum C."/>
            <person name="Ramamoorthy G.K."/>
            <person name="Gryganskyi A."/>
            <person name="Culley D."/>
            <person name="Magnuson J.K."/>
            <person name="James T.Y."/>
            <person name="O'Malley M.A."/>
            <person name="Stajich J.E."/>
            <person name="Spatafora J.W."/>
            <person name="Visel A."/>
            <person name="Grigoriev I.V."/>
        </authorList>
    </citation>
    <scope>NUCLEOTIDE SEQUENCE [LARGE SCALE GENOMIC DNA]</scope>
    <source>
        <strain evidence="14 15">PL171</strain>
    </source>
</reference>
<dbReference type="InterPro" id="IPR001180">
    <property type="entry name" value="CNH_dom"/>
</dbReference>
<feature type="region of interest" description="Disordered" evidence="11">
    <location>
        <begin position="1"/>
        <end position="47"/>
    </location>
</feature>
<dbReference type="InterPro" id="IPR011009">
    <property type="entry name" value="Kinase-like_dom_sf"/>
</dbReference>
<dbReference type="InterPro" id="IPR050629">
    <property type="entry name" value="STE20/SPS1-PAK"/>
</dbReference>
<dbReference type="Pfam" id="PF00780">
    <property type="entry name" value="CNH"/>
    <property type="match status" value="1"/>
</dbReference>
<keyword evidence="4" id="KW-0808">Transferase</keyword>
<keyword evidence="3" id="KW-0723">Serine/threonine-protein kinase</keyword>
<accession>A0A1Y2HM70</accession>
<keyword evidence="15" id="KW-1185">Reference proteome</keyword>
<dbReference type="GO" id="GO:0004674">
    <property type="term" value="F:protein serine/threonine kinase activity"/>
    <property type="evidence" value="ECO:0007669"/>
    <property type="project" value="UniProtKB-KW"/>
</dbReference>
<dbReference type="GO" id="GO:0005524">
    <property type="term" value="F:ATP binding"/>
    <property type="evidence" value="ECO:0007669"/>
    <property type="project" value="UniProtKB-UniRule"/>
</dbReference>
<evidence type="ECO:0000259" key="12">
    <source>
        <dbReference type="PROSITE" id="PS50011"/>
    </source>
</evidence>
<dbReference type="PANTHER" id="PTHR48012">
    <property type="entry name" value="STERILE20-LIKE KINASE, ISOFORM B-RELATED"/>
    <property type="match status" value="1"/>
</dbReference>
<feature type="compositionally biased region" description="Acidic residues" evidence="11">
    <location>
        <begin position="395"/>
        <end position="406"/>
    </location>
</feature>
<evidence type="ECO:0000256" key="8">
    <source>
        <dbReference type="ARBA" id="ARBA00047899"/>
    </source>
</evidence>
<dbReference type="SMART" id="SM00220">
    <property type="entry name" value="S_TKc"/>
    <property type="match status" value="1"/>
</dbReference>
<organism evidence="14 15">
    <name type="scientific">Catenaria anguillulae PL171</name>
    <dbReference type="NCBI Taxonomy" id="765915"/>
    <lineage>
        <taxon>Eukaryota</taxon>
        <taxon>Fungi</taxon>
        <taxon>Fungi incertae sedis</taxon>
        <taxon>Blastocladiomycota</taxon>
        <taxon>Blastocladiomycetes</taxon>
        <taxon>Blastocladiales</taxon>
        <taxon>Catenariaceae</taxon>
        <taxon>Catenaria</taxon>
    </lineage>
</organism>
<evidence type="ECO:0000256" key="3">
    <source>
        <dbReference type="ARBA" id="ARBA00022527"/>
    </source>
</evidence>
<keyword evidence="7 10" id="KW-0067">ATP-binding</keyword>
<evidence type="ECO:0000313" key="14">
    <source>
        <dbReference type="EMBL" id="ORZ34192.1"/>
    </source>
</evidence>